<dbReference type="EMBL" id="DQAY01000183">
    <property type="protein sequence ID" value="HCO26933.1"/>
    <property type="molecule type" value="Genomic_DNA"/>
</dbReference>
<dbReference type="InterPro" id="IPR011453">
    <property type="entry name" value="DUF1559"/>
</dbReference>
<dbReference type="PANTHER" id="PTHR30093:SF2">
    <property type="entry name" value="TYPE II SECRETION SYSTEM PROTEIN H"/>
    <property type="match status" value="1"/>
</dbReference>
<evidence type="ECO:0000256" key="1">
    <source>
        <dbReference type="SAM" id="Phobius"/>
    </source>
</evidence>
<dbReference type="RefSeq" id="WP_278446672.1">
    <property type="nucleotide sequence ID" value="NZ_CAXBMG010000017.1"/>
</dbReference>
<keyword evidence="1" id="KW-1133">Transmembrane helix</keyword>
<dbReference type="NCBIfam" id="TIGR04294">
    <property type="entry name" value="pre_pil_HX9DG"/>
    <property type="match status" value="1"/>
</dbReference>
<keyword evidence="1" id="KW-0812">Transmembrane</keyword>
<accession>A0A3D3RDM8</accession>
<protein>
    <submittedName>
        <fullName evidence="3">Prepilin-type cleavage/methylation domain-containing protein</fullName>
    </submittedName>
</protein>
<dbReference type="Gene3D" id="3.30.700.10">
    <property type="entry name" value="Glycoprotein, Type 4 Pilin"/>
    <property type="match status" value="1"/>
</dbReference>
<dbReference type="Pfam" id="PF07596">
    <property type="entry name" value="SBP_bac_10"/>
    <property type="match status" value="1"/>
</dbReference>
<dbReference type="InterPro" id="IPR012902">
    <property type="entry name" value="N_methyl_site"/>
</dbReference>
<proteinExistence type="predicted"/>
<evidence type="ECO:0000313" key="4">
    <source>
        <dbReference type="Proteomes" id="UP000263642"/>
    </source>
</evidence>
<dbReference type="PANTHER" id="PTHR30093">
    <property type="entry name" value="GENERAL SECRETION PATHWAY PROTEIN G"/>
    <property type="match status" value="1"/>
</dbReference>
<reference evidence="3 4" key="1">
    <citation type="journal article" date="2018" name="Nat. Biotechnol.">
        <title>A standardized bacterial taxonomy based on genome phylogeny substantially revises the tree of life.</title>
        <authorList>
            <person name="Parks D.H."/>
            <person name="Chuvochina M."/>
            <person name="Waite D.W."/>
            <person name="Rinke C."/>
            <person name="Skarshewski A."/>
            <person name="Chaumeil P.A."/>
            <person name="Hugenholtz P."/>
        </authorList>
    </citation>
    <scope>NUCLEOTIDE SEQUENCE [LARGE SCALE GENOMIC DNA]</scope>
    <source>
        <strain evidence="3">UBA9375</strain>
    </source>
</reference>
<dbReference type="PROSITE" id="PS00409">
    <property type="entry name" value="PROKAR_NTER_METHYL"/>
    <property type="match status" value="1"/>
</dbReference>
<evidence type="ECO:0000313" key="3">
    <source>
        <dbReference type="EMBL" id="HCO26933.1"/>
    </source>
</evidence>
<dbReference type="InterPro" id="IPR045584">
    <property type="entry name" value="Pilin-like"/>
</dbReference>
<feature type="transmembrane region" description="Helical" evidence="1">
    <location>
        <begin position="12"/>
        <end position="35"/>
    </location>
</feature>
<name>A0A3D3RDM8_9PLAN</name>
<feature type="domain" description="DUF1559" evidence="2">
    <location>
        <begin position="36"/>
        <end position="293"/>
    </location>
</feature>
<evidence type="ECO:0000259" key="2">
    <source>
        <dbReference type="Pfam" id="PF07596"/>
    </source>
</evidence>
<organism evidence="3 4">
    <name type="scientific">Gimesia maris</name>
    <dbReference type="NCBI Taxonomy" id="122"/>
    <lineage>
        <taxon>Bacteria</taxon>
        <taxon>Pseudomonadati</taxon>
        <taxon>Planctomycetota</taxon>
        <taxon>Planctomycetia</taxon>
        <taxon>Planctomycetales</taxon>
        <taxon>Planctomycetaceae</taxon>
        <taxon>Gimesia</taxon>
    </lineage>
</organism>
<keyword evidence="1" id="KW-0472">Membrane</keyword>
<dbReference type="InterPro" id="IPR027558">
    <property type="entry name" value="Pre_pil_HX9DG_C"/>
</dbReference>
<comment type="caution">
    <text evidence="3">The sequence shown here is derived from an EMBL/GenBank/DDBJ whole genome shotgun (WGS) entry which is preliminary data.</text>
</comment>
<dbReference type="Pfam" id="PF07963">
    <property type="entry name" value="N_methyl"/>
    <property type="match status" value="1"/>
</dbReference>
<dbReference type="Proteomes" id="UP000263642">
    <property type="component" value="Unassembled WGS sequence"/>
</dbReference>
<dbReference type="AlphaFoldDB" id="A0A3D3RDM8"/>
<sequence length="310" mass="33495">MQQKSLTRKRGFTLIELLVVIAIIAILIALLLPAVQQAREAARRSTCKNNLKQIGIALHNYHDTHSVLPPGVLMFDDGSGAPDPDLGNWGWNTFLLPYIDQAPLYNQLTPNGANFPTSAAGSLIQTVVPILVCPSDASGGINTYVGFTNNEDGVGLGKSNYPGVSGSKGVDDDEWFDRSDDADERGIFNYNSSTRMRDITDGTSNTMASGERMWDGISIKDDDPGGSLSKGSVWAGRPYDGEKYATLLRTNDSDAFIPNGTNQASASSRHVGGAHFLFCDGAVRFISENVNRETYKFLGNMSDGEVIGEY</sequence>
<dbReference type="NCBIfam" id="TIGR02532">
    <property type="entry name" value="IV_pilin_GFxxxE"/>
    <property type="match status" value="1"/>
</dbReference>
<gene>
    <name evidence="3" type="ORF">DIT97_29455</name>
</gene>
<dbReference type="SUPFAM" id="SSF54523">
    <property type="entry name" value="Pili subunits"/>
    <property type="match status" value="1"/>
</dbReference>